<dbReference type="AlphaFoldDB" id="K2FE80"/>
<accession>K2FE80</accession>
<dbReference type="Gene3D" id="2.70.70.10">
    <property type="entry name" value="Glucose Permease (Domain IIA)"/>
    <property type="match status" value="1"/>
</dbReference>
<gene>
    <name evidence="1" type="ORF">ACD_2C00171G0003</name>
</gene>
<evidence type="ECO:0000313" key="1">
    <source>
        <dbReference type="EMBL" id="EKE29466.1"/>
    </source>
</evidence>
<protein>
    <submittedName>
        <fullName evidence="1">Peptidase M23</fullName>
    </submittedName>
</protein>
<dbReference type="EMBL" id="AMFJ01000171">
    <property type="protein sequence ID" value="EKE29466.1"/>
    <property type="molecule type" value="Genomic_DNA"/>
</dbReference>
<dbReference type="SUPFAM" id="SSF51261">
    <property type="entry name" value="Duplicated hybrid motif"/>
    <property type="match status" value="1"/>
</dbReference>
<reference evidence="1" key="1">
    <citation type="journal article" date="2012" name="Science">
        <title>Fermentation, hydrogen, and sulfur metabolism in multiple uncultivated bacterial phyla.</title>
        <authorList>
            <person name="Wrighton K.C."/>
            <person name="Thomas B.C."/>
            <person name="Sharon I."/>
            <person name="Miller C.S."/>
            <person name="Castelle C.J."/>
            <person name="VerBerkmoes N.C."/>
            <person name="Wilkins M.J."/>
            <person name="Hettich R.L."/>
            <person name="Lipton M.S."/>
            <person name="Williams K.H."/>
            <person name="Long P.E."/>
            <person name="Banfield J.F."/>
        </authorList>
    </citation>
    <scope>NUCLEOTIDE SEQUENCE [LARGE SCALE GENOMIC DNA]</scope>
</reference>
<dbReference type="CDD" id="cd12797">
    <property type="entry name" value="M23_peptidase"/>
    <property type="match status" value="1"/>
</dbReference>
<organism evidence="1">
    <name type="scientific">uncultured bacterium</name>
    <name type="common">gcode 4</name>
    <dbReference type="NCBI Taxonomy" id="1234023"/>
    <lineage>
        <taxon>Bacteria</taxon>
        <taxon>environmental samples</taxon>
    </lineage>
</organism>
<proteinExistence type="predicted"/>
<name>K2FE80_9BACT</name>
<sequence>MALKRLFSIPLIITMGIFPLTMNSADIYERSRWWGRIISNLNPNIVTDDSKLDSTMLIVKTKEEYKAPEIYSKCLTWQKLALSEKIKDNYIYIISFKYLWSCSDNTVYLKNWDEIYTDTAMFLNLSDYAKNFTDFSDLSDKNIEERIAKTDIAWMKLDEEIPSLLEKRDLASKMNLIGALYEKKWAEYENIFLSNMLSTRKSLKYISPVAGKVIPIKRNIIPNAGRPYREKYTDWIHHGWDVFASHWTPVRALADGVIVRISNDFNWSKFDNIKWKNLTDEDKARNLDIYRWNQVWLKTADWNVIIYSHLENIPSKLKQWQYVKEWEFFWQVWRSWVPDKEYKDFHLHFEVQVNPYLKKDNSPIEIMMWKYYGKWMKYDSIVKGELDLFKQWSVAPN</sequence>
<comment type="caution">
    <text evidence="1">The sequence shown here is derived from an EMBL/GenBank/DDBJ whole genome shotgun (WGS) entry which is preliminary data.</text>
</comment>
<dbReference type="InterPro" id="IPR011055">
    <property type="entry name" value="Dup_hybrid_motif"/>
</dbReference>